<sequence length="105" mass="11682">MNIVLNVANEFHKRPAGRVVSDGPYNGERFRDEFLRPKLNQAIEIGCKLVVDFTGATMAGSSFLEESFGGLVRAGFDKRVLKSFLIIKSDRKVIVDSIESYINTA</sequence>
<dbReference type="InterPro" id="IPR025474">
    <property type="entry name" value="DUF4325"/>
</dbReference>
<feature type="domain" description="DUF4325" evidence="1">
    <location>
        <begin position="26"/>
        <end position="89"/>
    </location>
</feature>
<dbReference type="Pfam" id="PF14213">
    <property type="entry name" value="DUF4325"/>
    <property type="match status" value="1"/>
</dbReference>
<dbReference type="Proteomes" id="UP000434580">
    <property type="component" value="Unassembled WGS sequence"/>
</dbReference>
<dbReference type="AlphaFoldDB" id="A0A5S9Q3S8"/>
<evidence type="ECO:0000313" key="3">
    <source>
        <dbReference type="Proteomes" id="UP000434580"/>
    </source>
</evidence>
<protein>
    <recommendedName>
        <fullName evidence="1">DUF4325 domain-containing protein</fullName>
    </recommendedName>
</protein>
<gene>
    <name evidence="2" type="ORF">DPBNPPHM_01501</name>
</gene>
<accession>A0A5S9Q3S8</accession>
<proteinExistence type="predicted"/>
<dbReference type="EMBL" id="CACSII010000016">
    <property type="protein sequence ID" value="CAA0111596.1"/>
    <property type="molecule type" value="Genomic_DNA"/>
</dbReference>
<evidence type="ECO:0000313" key="2">
    <source>
        <dbReference type="EMBL" id="CAA0111596.1"/>
    </source>
</evidence>
<evidence type="ECO:0000259" key="1">
    <source>
        <dbReference type="Pfam" id="PF14213"/>
    </source>
</evidence>
<organism evidence="2 3">
    <name type="scientific">BD1-7 clade bacterium</name>
    <dbReference type="NCBI Taxonomy" id="2029982"/>
    <lineage>
        <taxon>Bacteria</taxon>
        <taxon>Pseudomonadati</taxon>
        <taxon>Pseudomonadota</taxon>
        <taxon>Gammaproteobacteria</taxon>
        <taxon>Cellvibrionales</taxon>
        <taxon>Spongiibacteraceae</taxon>
        <taxon>BD1-7 clade</taxon>
    </lineage>
</organism>
<dbReference type="OrthoDB" id="1551124at2"/>
<name>A0A5S9Q3S8_9GAMM</name>
<reference evidence="2 3" key="1">
    <citation type="submission" date="2019-11" db="EMBL/GenBank/DDBJ databases">
        <authorList>
            <person name="Holert J."/>
        </authorList>
    </citation>
    <scope>NUCLEOTIDE SEQUENCE [LARGE SCALE GENOMIC DNA]</scope>
    <source>
        <strain evidence="2">BC5_2</strain>
    </source>
</reference>